<evidence type="ECO:0000313" key="2">
    <source>
        <dbReference type="Proteomes" id="UP000184074"/>
    </source>
</evidence>
<name>A0A1M5M1K3_9RHOB</name>
<organism evidence="1 2">
    <name type="scientific">Cognatiyoonia sediminum</name>
    <dbReference type="NCBI Taxonomy" id="1508389"/>
    <lineage>
        <taxon>Bacteria</taxon>
        <taxon>Pseudomonadati</taxon>
        <taxon>Pseudomonadota</taxon>
        <taxon>Alphaproteobacteria</taxon>
        <taxon>Rhodobacterales</taxon>
        <taxon>Paracoccaceae</taxon>
        <taxon>Cognatiyoonia</taxon>
    </lineage>
</organism>
<keyword evidence="2" id="KW-1185">Reference proteome</keyword>
<dbReference type="EMBL" id="FQXB01000001">
    <property type="protein sequence ID" value="SHG71141.1"/>
    <property type="molecule type" value="Genomic_DNA"/>
</dbReference>
<gene>
    <name evidence="1" type="ORF">SAMN05444003_0596</name>
</gene>
<accession>A0A1M5M1K3</accession>
<evidence type="ECO:0000313" key="1">
    <source>
        <dbReference type="EMBL" id="SHG71141.1"/>
    </source>
</evidence>
<dbReference type="RefSeq" id="WP_072899150.1">
    <property type="nucleotide sequence ID" value="NZ_FQXB01000001.1"/>
</dbReference>
<sequence>MGIIRLIIILCAIPTVVSSETLALECSGTNPDWTLSYDEETARFAFLDRESDLQVPQKSTAEGVEWPKAATLVGPRDSAIIILHNRQCGTEEYELQILTQRGESPILLTGCCSRQ</sequence>
<dbReference type="AlphaFoldDB" id="A0A1M5M1K3"/>
<dbReference type="Proteomes" id="UP000184074">
    <property type="component" value="Unassembled WGS sequence"/>
</dbReference>
<dbReference type="OrthoDB" id="7875866at2"/>
<reference evidence="1 2" key="1">
    <citation type="submission" date="2016-11" db="EMBL/GenBank/DDBJ databases">
        <authorList>
            <person name="Jaros S."/>
            <person name="Januszkiewicz K."/>
            <person name="Wedrychowicz H."/>
        </authorList>
    </citation>
    <scope>NUCLEOTIDE SEQUENCE [LARGE SCALE GENOMIC DNA]</scope>
    <source>
        <strain evidence="1 2">DSM 28715</strain>
    </source>
</reference>
<dbReference type="STRING" id="1508389.SAMN05444003_0596"/>
<proteinExistence type="predicted"/>
<protein>
    <submittedName>
        <fullName evidence="1">Uncharacterized protein</fullName>
    </submittedName>
</protein>